<keyword evidence="2" id="KW-1185">Reference proteome</keyword>
<evidence type="ECO:0000313" key="2">
    <source>
        <dbReference type="Proteomes" id="UP000249057"/>
    </source>
</evidence>
<protein>
    <submittedName>
        <fullName evidence="1">Uncharacterized protein</fullName>
    </submittedName>
</protein>
<dbReference type="Proteomes" id="UP000249057">
    <property type="component" value="Unassembled WGS sequence"/>
</dbReference>
<reference evidence="1" key="1">
    <citation type="submission" date="2018-02" db="EMBL/GenBank/DDBJ databases">
        <title>The genomes of Aspergillus section Nigri reveals drivers in fungal speciation.</title>
        <authorList>
            <consortium name="DOE Joint Genome Institute"/>
            <person name="Vesth T.C."/>
            <person name="Nybo J."/>
            <person name="Theobald S."/>
            <person name="Brandl J."/>
            <person name="Frisvad J.C."/>
            <person name="Nielsen K.F."/>
            <person name="Lyhne E.K."/>
            <person name="Kogle M.E."/>
            <person name="Kuo A."/>
            <person name="Riley R."/>
            <person name="Clum A."/>
            <person name="Nolan M."/>
            <person name="Lipzen A."/>
            <person name="Salamov A."/>
            <person name="Henrissat B."/>
            <person name="Wiebenga A."/>
            <person name="De vries R.P."/>
            <person name="Grigoriev I.V."/>
            <person name="Mortensen U.H."/>
            <person name="Andersen M.R."/>
            <person name="Baker S.E."/>
        </authorList>
    </citation>
    <scope>NUCLEOTIDE SEQUENCE</scope>
    <source>
        <strain evidence="1">CBS 621.78</strain>
    </source>
</reference>
<dbReference type="EMBL" id="KZ825338">
    <property type="protein sequence ID" value="RAH46338.1"/>
    <property type="molecule type" value="Genomic_DNA"/>
</dbReference>
<accession>A0ACD1GAZ8</accession>
<sequence>MDSSTLVARLAVVGILISSLCWLYANSRGVAPDVKHLLWCHLSLAIYPAFVYRWPAAHRRPATA</sequence>
<gene>
    <name evidence="1" type="ORF">BO95DRAFT_442212</name>
</gene>
<name>A0ACD1GAZ8_9EURO</name>
<evidence type="ECO:0000313" key="1">
    <source>
        <dbReference type="EMBL" id="RAH46338.1"/>
    </source>
</evidence>
<proteinExistence type="predicted"/>
<organism evidence="1 2">
    <name type="scientific">Aspergillus brunneoviolaceus CBS 621.78</name>
    <dbReference type="NCBI Taxonomy" id="1450534"/>
    <lineage>
        <taxon>Eukaryota</taxon>
        <taxon>Fungi</taxon>
        <taxon>Dikarya</taxon>
        <taxon>Ascomycota</taxon>
        <taxon>Pezizomycotina</taxon>
        <taxon>Eurotiomycetes</taxon>
        <taxon>Eurotiomycetidae</taxon>
        <taxon>Eurotiales</taxon>
        <taxon>Aspergillaceae</taxon>
        <taxon>Aspergillus</taxon>
        <taxon>Aspergillus subgen. Circumdati</taxon>
    </lineage>
</organism>